<evidence type="ECO:0000313" key="2">
    <source>
        <dbReference type="EMBL" id="TWI86345.1"/>
    </source>
</evidence>
<gene>
    <name evidence="2" type="ORF">LX66_3599</name>
</gene>
<dbReference type="RefSeq" id="WP_145716093.1">
    <property type="nucleotide sequence ID" value="NZ_BAAAFY010000005.1"/>
</dbReference>
<evidence type="ECO:0000313" key="3">
    <source>
        <dbReference type="Proteomes" id="UP000316778"/>
    </source>
</evidence>
<sequence>MSMITLDDAINIAREYLHSVRVTPPLELELLLDDVIEFEYGWVFFYQSKEYLKTGDILDALGGNAPIIVNKFDGSLHITGTAHPVEKYISDYVKDLKK</sequence>
<organism evidence="2 3">
    <name type="scientific">Chitinophaga japonensis</name>
    <name type="common">Flexibacter japonensis</name>
    <dbReference type="NCBI Taxonomy" id="104662"/>
    <lineage>
        <taxon>Bacteria</taxon>
        <taxon>Pseudomonadati</taxon>
        <taxon>Bacteroidota</taxon>
        <taxon>Chitinophagia</taxon>
        <taxon>Chitinophagales</taxon>
        <taxon>Chitinophagaceae</taxon>
        <taxon>Chitinophaga</taxon>
    </lineage>
</organism>
<comment type="caution">
    <text evidence="2">The sequence shown here is derived from an EMBL/GenBank/DDBJ whole genome shotgun (WGS) entry which is preliminary data.</text>
</comment>
<proteinExistence type="predicted"/>
<name>A0A562SYB2_CHIJA</name>
<evidence type="ECO:0000259" key="1">
    <source>
        <dbReference type="Pfam" id="PF15567"/>
    </source>
</evidence>
<dbReference type="Pfam" id="PF15567">
    <property type="entry name" value="Imm35"/>
    <property type="match status" value="1"/>
</dbReference>
<dbReference type="EMBL" id="VLLG01000004">
    <property type="protein sequence ID" value="TWI86345.1"/>
    <property type="molecule type" value="Genomic_DNA"/>
</dbReference>
<dbReference type="OrthoDB" id="681022at2"/>
<dbReference type="AlphaFoldDB" id="A0A562SYB2"/>
<reference evidence="2 3" key="1">
    <citation type="journal article" date="2013" name="Stand. Genomic Sci.">
        <title>Genomic Encyclopedia of Type Strains, Phase I: The one thousand microbial genomes (KMG-I) project.</title>
        <authorList>
            <person name="Kyrpides N.C."/>
            <person name="Woyke T."/>
            <person name="Eisen J.A."/>
            <person name="Garrity G."/>
            <person name="Lilburn T.G."/>
            <person name="Beck B.J."/>
            <person name="Whitman W.B."/>
            <person name="Hugenholtz P."/>
            <person name="Klenk H.P."/>
        </authorList>
    </citation>
    <scope>NUCLEOTIDE SEQUENCE [LARGE SCALE GENOMIC DNA]</scope>
    <source>
        <strain evidence="2 3">DSM 13484</strain>
    </source>
</reference>
<protein>
    <submittedName>
        <fullName evidence="2">Immunity protein 35 of polymorphic toxin system</fullName>
    </submittedName>
</protein>
<feature type="domain" description="Immunity protein 35" evidence="1">
    <location>
        <begin position="7"/>
        <end position="88"/>
    </location>
</feature>
<keyword evidence="3" id="KW-1185">Reference proteome</keyword>
<dbReference type="InterPro" id="IPR029082">
    <property type="entry name" value="Imm35"/>
</dbReference>
<accession>A0A562SYB2</accession>
<dbReference type="Proteomes" id="UP000316778">
    <property type="component" value="Unassembled WGS sequence"/>
</dbReference>